<dbReference type="EMBL" id="MNCJ02000324">
    <property type="protein sequence ID" value="KAF5792091.1"/>
    <property type="molecule type" value="Genomic_DNA"/>
</dbReference>
<protein>
    <submittedName>
        <fullName evidence="1">Uncharacterized protein</fullName>
    </submittedName>
</protein>
<proteinExistence type="predicted"/>
<accession>A0A9K3I931</accession>
<reference evidence="1" key="1">
    <citation type="journal article" date="2017" name="Nature">
        <title>The sunflower genome provides insights into oil metabolism, flowering and Asterid evolution.</title>
        <authorList>
            <person name="Badouin H."/>
            <person name="Gouzy J."/>
            <person name="Grassa C.J."/>
            <person name="Murat F."/>
            <person name="Staton S.E."/>
            <person name="Cottret L."/>
            <person name="Lelandais-Briere C."/>
            <person name="Owens G.L."/>
            <person name="Carrere S."/>
            <person name="Mayjonade B."/>
            <person name="Legrand L."/>
            <person name="Gill N."/>
            <person name="Kane N.C."/>
            <person name="Bowers J.E."/>
            <person name="Hubner S."/>
            <person name="Bellec A."/>
            <person name="Berard A."/>
            <person name="Berges H."/>
            <person name="Blanchet N."/>
            <person name="Boniface M.C."/>
            <person name="Brunel D."/>
            <person name="Catrice O."/>
            <person name="Chaidir N."/>
            <person name="Claudel C."/>
            <person name="Donnadieu C."/>
            <person name="Faraut T."/>
            <person name="Fievet G."/>
            <person name="Helmstetter N."/>
            <person name="King M."/>
            <person name="Knapp S.J."/>
            <person name="Lai Z."/>
            <person name="Le Paslier M.C."/>
            <person name="Lippi Y."/>
            <person name="Lorenzon L."/>
            <person name="Mandel J.R."/>
            <person name="Marage G."/>
            <person name="Marchand G."/>
            <person name="Marquand E."/>
            <person name="Bret-Mestries E."/>
            <person name="Morien E."/>
            <person name="Nambeesan S."/>
            <person name="Nguyen T."/>
            <person name="Pegot-Espagnet P."/>
            <person name="Pouilly N."/>
            <person name="Raftis F."/>
            <person name="Sallet E."/>
            <person name="Schiex T."/>
            <person name="Thomas J."/>
            <person name="Vandecasteele C."/>
            <person name="Vares D."/>
            <person name="Vear F."/>
            <person name="Vautrin S."/>
            <person name="Crespi M."/>
            <person name="Mangin B."/>
            <person name="Burke J.M."/>
            <person name="Salse J."/>
            <person name="Munos S."/>
            <person name="Vincourt P."/>
            <person name="Rieseberg L.H."/>
            <person name="Langlade N.B."/>
        </authorList>
    </citation>
    <scope>NUCLEOTIDE SEQUENCE</scope>
    <source>
        <tissue evidence="1">Leaves</tissue>
    </source>
</reference>
<sequence length="125" mass="13467">MPDIKFRHRSSSFQSPPTSYTLPFDPFSTKFATFASPFSTIFTTLTSPAFTASNSFFFSSSSSSFFRSASALAASRAPIKLFKHLSVSGGLVFGIKFSATSAGVISTSPNNSLILSNKSCVWIHK</sequence>
<dbReference type="AlphaFoldDB" id="A0A9K3I931"/>
<dbReference type="Proteomes" id="UP000215914">
    <property type="component" value="Unassembled WGS sequence"/>
</dbReference>
<evidence type="ECO:0000313" key="2">
    <source>
        <dbReference type="Proteomes" id="UP000215914"/>
    </source>
</evidence>
<evidence type="ECO:0000313" key="1">
    <source>
        <dbReference type="EMBL" id="KAF5792091.1"/>
    </source>
</evidence>
<keyword evidence="2" id="KW-1185">Reference proteome</keyword>
<comment type="caution">
    <text evidence="1">The sequence shown here is derived from an EMBL/GenBank/DDBJ whole genome shotgun (WGS) entry which is preliminary data.</text>
</comment>
<name>A0A9K3I931_HELAN</name>
<reference evidence="1" key="2">
    <citation type="submission" date="2020-06" db="EMBL/GenBank/DDBJ databases">
        <title>Helianthus annuus Genome sequencing and assembly Release 2.</title>
        <authorList>
            <person name="Gouzy J."/>
            <person name="Langlade N."/>
            <person name="Munos S."/>
        </authorList>
    </citation>
    <scope>NUCLEOTIDE SEQUENCE</scope>
    <source>
        <tissue evidence="1">Leaves</tissue>
    </source>
</reference>
<gene>
    <name evidence="1" type="ORF">HanXRQr2_Chr09g0402151</name>
</gene>
<organism evidence="1 2">
    <name type="scientific">Helianthus annuus</name>
    <name type="common">Common sunflower</name>
    <dbReference type="NCBI Taxonomy" id="4232"/>
    <lineage>
        <taxon>Eukaryota</taxon>
        <taxon>Viridiplantae</taxon>
        <taxon>Streptophyta</taxon>
        <taxon>Embryophyta</taxon>
        <taxon>Tracheophyta</taxon>
        <taxon>Spermatophyta</taxon>
        <taxon>Magnoliopsida</taxon>
        <taxon>eudicotyledons</taxon>
        <taxon>Gunneridae</taxon>
        <taxon>Pentapetalae</taxon>
        <taxon>asterids</taxon>
        <taxon>campanulids</taxon>
        <taxon>Asterales</taxon>
        <taxon>Asteraceae</taxon>
        <taxon>Asteroideae</taxon>
        <taxon>Heliantheae alliance</taxon>
        <taxon>Heliantheae</taxon>
        <taxon>Helianthus</taxon>
    </lineage>
</organism>
<dbReference type="Gramene" id="mRNA:HanXRQr2_Chr09g0402151">
    <property type="protein sequence ID" value="CDS:HanXRQr2_Chr09g0402151.1"/>
    <property type="gene ID" value="HanXRQr2_Chr09g0402151"/>
</dbReference>